<dbReference type="GO" id="GO:0006508">
    <property type="term" value="P:proteolysis"/>
    <property type="evidence" value="ECO:0007669"/>
    <property type="project" value="UniProtKB-KW"/>
</dbReference>
<evidence type="ECO:0000259" key="9">
    <source>
        <dbReference type="Pfam" id="PF00082"/>
    </source>
</evidence>
<dbReference type="InterPro" id="IPR036852">
    <property type="entry name" value="Peptidase_S8/S53_dom_sf"/>
</dbReference>
<evidence type="ECO:0000256" key="2">
    <source>
        <dbReference type="ARBA" id="ARBA00022670"/>
    </source>
</evidence>
<evidence type="ECO:0000256" key="5">
    <source>
        <dbReference type="PIRSR" id="PIRSR615500-1"/>
    </source>
</evidence>
<dbReference type="AlphaFoldDB" id="A0A1Q8CQJ5"/>
<reference evidence="10 11" key="1">
    <citation type="submission" date="2016-12" db="EMBL/GenBank/DDBJ databases">
        <title>The draft genome sequence of Actinophytocola sp. 11-183.</title>
        <authorList>
            <person name="Wang W."/>
            <person name="Yuan L."/>
        </authorList>
    </citation>
    <scope>NUCLEOTIDE SEQUENCE [LARGE SCALE GENOMIC DNA]</scope>
    <source>
        <strain evidence="10 11">11-183</strain>
    </source>
</reference>
<dbReference type="InterPro" id="IPR023827">
    <property type="entry name" value="Peptidase_S8_Asp-AS"/>
</dbReference>
<dbReference type="PANTHER" id="PTHR43806">
    <property type="entry name" value="PEPTIDASE S8"/>
    <property type="match status" value="1"/>
</dbReference>
<dbReference type="Gene3D" id="3.40.50.200">
    <property type="entry name" value="Peptidase S8/S53 domain"/>
    <property type="match status" value="1"/>
</dbReference>
<name>A0A1Q8CQJ5_9PSEU</name>
<feature type="active site" description="Charge relay system" evidence="5 6">
    <location>
        <position position="406"/>
    </location>
</feature>
<evidence type="ECO:0000313" key="11">
    <source>
        <dbReference type="Proteomes" id="UP000185596"/>
    </source>
</evidence>
<dbReference type="PROSITE" id="PS51892">
    <property type="entry name" value="SUBTILASE"/>
    <property type="match status" value="1"/>
</dbReference>
<dbReference type="InterPro" id="IPR050131">
    <property type="entry name" value="Peptidase_S8_subtilisin-like"/>
</dbReference>
<evidence type="ECO:0000256" key="7">
    <source>
        <dbReference type="RuleBase" id="RU003355"/>
    </source>
</evidence>
<dbReference type="EMBL" id="MSIE01000027">
    <property type="protein sequence ID" value="OLF16620.1"/>
    <property type="molecule type" value="Genomic_DNA"/>
</dbReference>
<sequence>MMLASNLATAGAVASAQTPDTPPVCSSSQPELRYLVLFDGGTTHRSAAAEIAAACGTLTGYYPQIAVAVATSTDQRFDQRLGPDRAFSAQRVVEERQADDQDEDDDETESSGARVTENAAAVPAVDRTSEQWDMAMIGADTARAISRGDRDVVVGVLDSGVDPHHPDLRGALAPSLSAGCLSGVPDTAPDAWIPTASAHGTHVAGTIAAADDGRGTAGVAPGVRIASVKVVDDEGFILPEYAVCGLMWATAKKMAVTNNSYFVDPWLMTCDRGSERVVFEAVRRAVDYATTQGVLTVAAATNEATDLSAPGGRTDTSESEEPRTLDTSCRVLPAGLRGVVAVSAVGQNELKASYSAYGLGVIDVAAPGGEPKEISQPAGAESATRPEDGCVLSTVPGGYERYCGTSMAAPHVTGVAALLASEHPDASPQKLTRMLTDQAEPIGCPADYDLDETGAQDAYCEGYEPYNGFYGHGLVDAEAAVSEDAAPAMATAGNGSGDEPASAEDDTPGDDVVTQGTPALPTR</sequence>
<feature type="active site" description="Charge relay system" evidence="5 6">
    <location>
        <position position="199"/>
    </location>
</feature>
<evidence type="ECO:0000313" key="10">
    <source>
        <dbReference type="EMBL" id="OLF16620.1"/>
    </source>
</evidence>
<proteinExistence type="inferred from homology"/>
<dbReference type="InterPro" id="IPR023828">
    <property type="entry name" value="Peptidase_S8_Ser-AS"/>
</dbReference>
<comment type="similarity">
    <text evidence="1 6 7">Belongs to the peptidase S8 family.</text>
</comment>
<evidence type="ECO:0000256" key="4">
    <source>
        <dbReference type="ARBA" id="ARBA00022825"/>
    </source>
</evidence>
<keyword evidence="4 6" id="KW-0720">Serine protease</keyword>
<dbReference type="PROSITE" id="PS00138">
    <property type="entry name" value="SUBTILASE_SER"/>
    <property type="match status" value="1"/>
</dbReference>
<feature type="region of interest" description="Disordered" evidence="8">
    <location>
        <begin position="305"/>
        <end position="325"/>
    </location>
</feature>
<protein>
    <submittedName>
        <fullName evidence="10">Serine protease</fullName>
    </submittedName>
</protein>
<dbReference type="SUPFAM" id="SSF52743">
    <property type="entry name" value="Subtilisin-like"/>
    <property type="match status" value="1"/>
</dbReference>
<accession>A0A1Q8CQJ5</accession>
<evidence type="ECO:0000256" key="6">
    <source>
        <dbReference type="PROSITE-ProRule" id="PRU01240"/>
    </source>
</evidence>
<dbReference type="PROSITE" id="PS00136">
    <property type="entry name" value="SUBTILASE_ASP"/>
    <property type="match status" value="1"/>
</dbReference>
<keyword evidence="2 6" id="KW-0645">Protease</keyword>
<dbReference type="Pfam" id="PF00082">
    <property type="entry name" value="Peptidase_S8"/>
    <property type="match status" value="1"/>
</dbReference>
<dbReference type="InterPro" id="IPR000209">
    <property type="entry name" value="Peptidase_S8/S53_dom"/>
</dbReference>
<feature type="region of interest" description="Disordered" evidence="8">
    <location>
        <begin position="80"/>
        <end position="124"/>
    </location>
</feature>
<dbReference type="PROSITE" id="PS00137">
    <property type="entry name" value="SUBTILASE_HIS"/>
    <property type="match status" value="1"/>
</dbReference>
<feature type="region of interest" description="Disordered" evidence="8">
    <location>
        <begin position="485"/>
        <end position="523"/>
    </location>
</feature>
<evidence type="ECO:0000256" key="3">
    <source>
        <dbReference type="ARBA" id="ARBA00022801"/>
    </source>
</evidence>
<dbReference type="InterPro" id="IPR015500">
    <property type="entry name" value="Peptidase_S8_subtilisin-rel"/>
</dbReference>
<evidence type="ECO:0000256" key="8">
    <source>
        <dbReference type="SAM" id="MobiDB-lite"/>
    </source>
</evidence>
<evidence type="ECO:0000256" key="1">
    <source>
        <dbReference type="ARBA" id="ARBA00011073"/>
    </source>
</evidence>
<feature type="active site" description="Charge relay system" evidence="5 6">
    <location>
        <position position="158"/>
    </location>
</feature>
<feature type="domain" description="Peptidase S8/S53" evidence="9">
    <location>
        <begin position="150"/>
        <end position="448"/>
    </location>
</feature>
<dbReference type="STRING" id="1912961.BU204_15560"/>
<gene>
    <name evidence="10" type="ORF">BU204_15560</name>
</gene>
<feature type="compositionally biased region" description="Acidic residues" evidence="8">
    <location>
        <begin position="100"/>
        <end position="109"/>
    </location>
</feature>
<dbReference type="PRINTS" id="PR00723">
    <property type="entry name" value="SUBTILISIN"/>
</dbReference>
<dbReference type="GO" id="GO:0004252">
    <property type="term" value="F:serine-type endopeptidase activity"/>
    <property type="evidence" value="ECO:0007669"/>
    <property type="project" value="UniProtKB-UniRule"/>
</dbReference>
<dbReference type="PANTHER" id="PTHR43806:SF11">
    <property type="entry name" value="CEREVISIN-RELATED"/>
    <property type="match status" value="1"/>
</dbReference>
<comment type="caution">
    <text evidence="10">The sequence shown here is derived from an EMBL/GenBank/DDBJ whole genome shotgun (WGS) entry which is preliminary data.</text>
</comment>
<keyword evidence="3 6" id="KW-0378">Hydrolase</keyword>
<dbReference type="Proteomes" id="UP000185596">
    <property type="component" value="Unassembled WGS sequence"/>
</dbReference>
<dbReference type="InterPro" id="IPR022398">
    <property type="entry name" value="Peptidase_S8_His-AS"/>
</dbReference>
<organism evidence="10 11">
    <name type="scientific">Actinophytocola xanthii</name>
    <dbReference type="NCBI Taxonomy" id="1912961"/>
    <lineage>
        <taxon>Bacteria</taxon>
        <taxon>Bacillati</taxon>
        <taxon>Actinomycetota</taxon>
        <taxon>Actinomycetes</taxon>
        <taxon>Pseudonocardiales</taxon>
        <taxon>Pseudonocardiaceae</taxon>
    </lineage>
</organism>
<keyword evidence="11" id="KW-1185">Reference proteome</keyword>